<name>A0ABX0HVA5_9BURK</name>
<evidence type="ECO:0000256" key="1">
    <source>
        <dbReference type="SAM" id="Phobius"/>
    </source>
</evidence>
<protein>
    <submittedName>
        <fullName evidence="3">DUF1648 domain-containing protein</fullName>
    </submittedName>
</protein>
<dbReference type="InterPro" id="IPR012867">
    <property type="entry name" value="DUF1648"/>
</dbReference>
<keyword evidence="1" id="KW-1133">Transmembrane helix</keyword>
<sequence>MPGLLVLAGSALGVAFVLALGAGLPDVVASHFDASGRPDGHLPRPVFVTLMATLVGGVPLLTWWMQLRGLGAARVALPSPDVMPAQAARAATRRWLQQHAAVFSLVTTAFLAGLYGLVVQANHDPERTLAGSALWSALAAYMVFLGLWTLRLHRRFSRR</sequence>
<accession>A0ABX0HVA5</accession>
<proteinExistence type="predicted"/>
<keyword evidence="1" id="KW-0812">Transmembrane</keyword>
<evidence type="ECO:0000259" key="2">
    <source>
        <dbReference type="Pfam" id="PF07853"/>
    </source>
</evidence>
<feature type="transmembrane region" description="Helical" evidence="1">
    <location>
        <begin position="130"/>
        <end position="150"/>
    </location>
</feature>
<comment type="caution">
    <text evidence="3">The sequence shown here is derived from an EMBL/GenBank/DDBJ whole genome shotgun (WGS) entry which is preliminary data.</text>
</comment>
<feature type="transmembrane region" description="Helical" evidence="1">
    <location>
        <begin position="45"/>
        <end position="64"/>
    </location>
</feature>
<reference evidence="3 4" key="1">
    <citation type="submission" date="2020-03" db="EMBL/GenBank/DDBJ databases">
        <title>Rubrivivax benzoatilyticus JA2 (sequenced after 10 years sub-culturing).</title>
        <authorList>
            <person name="Gupta D."/>
            <person name="Chintalapati S."/>
            <person name="Chintalapati V.R."/>
        </authorList>
    </citation>
    <scope>NUCLEOTIDE SEQUENCE [LARGE SCALE GENOMIC DNA]</scope>
    <source>
        <strain evidence="3 4">JA2-Mal</strain>
    </source>
</reference>
<evidence type="ECO:0000313" key="3">
    <source>
        <dbReference type="EMBL" id="NHK97314.1"/>
    </source>
</evidence>
<feature type="domain" description="DUF1648" evidence="2">
    <location>
        <begin position="12"/>
        <end position="53"/>
    </location>
</feature>
<evidence type="ECO:0000313" key="4">
    <source>
        <dbReference type="Proteomes" id="UP000802098"/>
    </source>
</evidence>
<feature type="transmembrane region" description="Helical" evidence="1">
    <location>
        <begin position="99"/>
        <end position="118"/>
    </location>
</feature>
<dbReference type="EMBL" id="JAAOCD010000001">
    <property type="protein sequence ID" value="NHK97314.1"/>
    <property type="molecule type" value="Genomic_DNA"/>
</dbReference>
<dbReference type="Pfam" id="PF07853">
    <property type="entry name" value="DUF1648"/>
    <property type="match status" value="1"/>
</dbReference>
<organism evidence="3 4">
    <name type="scientific">Rubrivivax benzoatilyticus</name>
    <dbReference type="NCBI Taxonomy" id="316997"/>
    <lineage>
        <taxon>Bacteria</taxon>
        <taxon>Pseudomonadati</taxon>
        <taxon>Pseudomonadota</taxon>
        <taxon>Betaproteobacteria</taxon>
        <taxon>Burkholderiales</taxon>
        <taxon>Sphaerotilaceae</taxon>
        <taxon>Rubrivivax</taxon>
    </lineage>
</organism>
<keyword evidence="4" id="KW-1185">Reference proteome</keyword>
<dbReference type="Proteomes" id="UP000802098">
    <property type="component" value="Unassembled WGS sequence"/>
</dbReference>
<gene>
    <name evidence="3" type="ORF">G7087_02895</name>
</gene>
<dbReference type="RefSeq" id="WP_050801754.1">
    <property type="nucleotide sequence ID" value="NZ_JAAOCD010000001.1"/>
</dbReference>
<keyword evidence="1" id="KW-0472">Membrane</keyword>